<dbReference type="Pfam" id="PF07729">
    <property type="entry name" value="FCD"/>
    <property type="match status" value="1"/>
</dbReference>
<dbReference type="AlphaFoldDB" id="A0AAJ4ZGF4"/>
<evidence type="ECO:0000313" key="6">
    <source>
        <dbReference type="EMBL" id="SUA92776.1"/>
    </source>
</evidence>
<dbReference type="InterPro" id="IPR008920">
    <property type="entry name" value="TF_FadR/GntR_C"/>
</dbReference>
<dbReference type="SMART" id="SM00895">
    <property type="entry name" value="FCD"/>
    <property type="match status" value="1"/>
</dbReference>
<reference evidence="6 8" key="3">
    <citation type="submission" date="2018-06" db="EMBL/GenBank/DDBJ databases">
        <authorList>
            <consortium name="Pathogen Informatics"/>
            <person name="Doyle S."/>
        </authorList>
    </citation>
    <scope>NUCLEOTIDE SEQUENCE [LARGE SCALE GENOMIC DNA]</scope>
    <source>
        <strain evidence="6 8">NCTC13159</strain>
    </source>
</reference>
<dbReference type="SMART" id="SM00345">
    <property type="entry name" value="HTH_GNTR"/>
    <property type="match status" value="1"/>
</dbReference>
<dbReference type="KEGG" id="ppul:RO07_24995"/>
<dbReference type="RefSeq" id="WP_052267398.1">
    <property type="nucleotide sequence ID" value="NZ_CP010310.2"/>
</dbReference>
<evidence type="ECO:0000256" key="2">
    <source>
        <dbReference type="ARBA" id="ARBA00023125"/>
    </source>
</evidence>
<dbReference type="GO" id="GO:0003700">
    <property type="term" value="F:DNA-binding transcription factor activity"/>
    <property type="evidence" value="ECO:0007669"/>
    <property type="project" value="InterPro"/>
</dbReference>
<evidence type="ECO:0000313" key="5">
    <source>
        <dbReference type="EMBL" id="APD13570.1"/>
    </source>
</evidence>
<organism evidence="6 8">
    <name type="scientific">Pandoraea pulmonicola</name>
    <dbReference type="NCBI Taxonomy" id="93221"/>
    <lineage>
        <taxon>Bacteria</taxon>
        <taxon>Pseudomonadati</taxon>
        <taxon>Pseudomonadota</taxon>
        <taxon>Betaproteobacteria</taxon>
        <taxon>Burkholderiales</taxon>
        <taxon>Burkholderiaceae</taxon>
        <taxon>Pandoraea</taxon>
    </lineage>
</organism>
<sequence>MANDTSSSAASLTTLAFRRLRADIISGDLRPGERLRIQVLVERYGIGATAIRESLSRLSSDGLVEFQEQRGFCVAPVSREELLDLTKTRIALEGMALRLAMENGSLEWESKVVSNFHRLSKTPLPTSPELFAEWFGAHSVFHESLLEGCESPTLLHLCRLLREKLARYHNLSVRNTTIENRDAMTEHKKLMEAVVARDAEMGQRLVAEHFSKSAQLVLVEFDKAFPSKAGKPGTRAEVAG</sequence>
<evidence type="ECO:0000313" key="8">
    <source>
        <dbReference type="Proteomes" id="UP000254589"/>
    </source>
</evidence>
<evidence type="ECO:0000313" key="7">
    <source>
        <dbReference type="Proteomes" id="UP000035086"/>
    </source>
</evidence>
<keyword evidence="3" id="KW-0804">Transcription</keyword>
<evidence type="ECO:0000259" key="4">
    <source>
        <dbReference type="PROSITE" id="PS50949"/>
    </source>
</evidence>
<reference evidence="5" key="2">
    <citation type="submission" date="2016-11" db="EMBL/GenBank/DDBJ databases">
        <title>Complete Genome Sequencing of Pandoraea pulmonicola DSM 16583.</title>
        <authorList>
            <person name="Chan K.-G."/>
        </authorList>
    </citation>
    <scope>NUCLEOTIDE SEQUENCE</scope>
    <source>
        <strain evidence="5">DSM 16583</strain>
    </source>
</reference>
<dbReference type="PANTHER" id="PTHR43537:SF20">
    <property type="entry name" value="HTH-TYPE TRANSCRIPTIONAL REPRESSOR GLAR"/>
    <property type="match status" value="1"/>
</dbReference>
<dbReference type="SUPFAM" id="SSF46785">
    <property type="entry name" value="Winged helix' DNA-binding domain"/>
    <property type="match status" value="1"/>
</dbReference>
<dbReference type="InterPro" id="IPR036390">
    <property type="entry name" value="WH_DNA-bd_sf"/>
</dbReference>
<dbReference type="Proteomes" id="UP000035086">
    <property type="component" value="Chromosome"/>
</dbReference>
<proteinExistence type="predicted"/>
<dbReference type="EMBL" id="CP010310">
    <property type="protein sequence ID" value="APD13570.1"/>
    <property type="molecule type" value="Genomic_DNA"/>
</dbReference>
<dbReference type="Gene3D" id="1.10.10.10">
    <property type="entry name" value="Winged helix-like DNA-binding domain superfamily/Winged helix DNA-binding domain"/>
    <property type="match status" value="1"/>
</dbReference>
<protein>
    <submittedName>
        <fullName evidence="6">Carbon starvation induced regulator</fullName>
    </submittedName>
    <submittedName>
        <fullName evidence="5">GntR family transcriptional regulator</fullName>
    </submittedName>
</protein>
<keyword evidence="7" id="KW-1185">Reference proteome</keyword>
<accession>A0AAJ4ZGF4</accession>
<evidence type="ECO:0000256" key="3">
    <source>
        <dbReference type="ARBA" id="ARBA00023163"/>
    </source>
</evidence>
<dbReference type="PROSITE" id="PS50949">
    <property type="entry name" value="HTH_GNTR"/>
    <property type="match status" value="1"/>
</dbReference>
<dbReference type="Proteomes" id="UP000254589">
    <property type="component" value="Unassembled WGS sequence"/>
</dbReference>
<dbReference type="InterPro" id="IPR000524">
    <property type="entry name" value="Tscrpt_reg_HTH_GntR"/>
</dbReference>
<dbReference type="InterPro" id="IPR011711">
    <property type="entry name" value="GntR_C"/>
</dbReference>
<dbReference type="PANTHER" id="PTHR43537">
    <property type="entry name" value="TRANSCRIPTIONAL REGULATOR, GNTR FAMILY"/>
    <property type="match status" value="1"/>
</dbReference>
<evidence type="ECO:0000256" key="1">
    <source>
        <dbReference type="ARBA" id="ARBA00023015"/>
    </source>
</evidence>
<feature type="domain" description="HTH gntR-type" evidence="4">
    <location>
        <begin position="10"/>
        <end position="77"/>
    </location>
</feature>
<name>A0AAJ4ZGF4_PANPU</name>
<dbReference type="Pfam" id="PF00392">
    <property type="entry name" value="GntR"/>
    <property type="match status" value="1"/>
</dbReference>
<dbReference type="InterPro" id="IPR036388">
    <property type="entry name" value="WH-like_DNA-bd_sf"/>
</dbReference>
<keyword evidence="2" id="KW-0238">DNA-binding</keyword>
<dbReference type="GO" id="GO:0003677">
    <property type="term" value="F:DNA binding"/>
    <property type="evidence" value="ECO:0007669"/>
    <property type="project" value="UniProtKB-KW"/>
</dbReference>
<reference evidence="7" key="1">
    <citation type="submission" date="2014-12" db="EMBL/GenBank/DDBJ databases">
        <title>Complete Genome Sequencing of Pandoraea pulmonicola DSM 16583.</title>
        <authorList>
            <person name="Chan K.-G."/>
        </authorList>
    </citation>
    <scope>NUCLEOTIDE SEQUENCE [LARGE SCALE GENOMIC DNA]</scope>
    <source>
        <strain evidence="7">DSM 16583</strain>
    </source>
</reference>
<keyword evidence="1" id="KW-0805">Transcription regulation</keyword>
<dbReference type="EMBL" id="UGSJ01000001">
    <property type="protein sequence ID" value="SUA92776.1"/>
    <property type="molecule type" value="Genomic_DNA"/>
</dbReference>
<dbReference type="SUPFAM" id="SSF48008">
    <property type="entry name" value="GntR ligand-binding domain-like"/>
    <property type="match status" value="1"/>
</dbReference>
<dbReference type="Gene3D" id="1.20.120.530">
    <property type="entry name" value="GntR ligand-binding domain-like"/>
    <property type="match status" value="1"/>
</dbReference>
<gene>
    <name evidence="6" type="primary">csiR_4</name>
    <name evidence="6" type="ORF">NCTC13159_04314</name>
    <name evidence="5" type="ORF">RO07_24995</name>
</gene>